<dbReference type="InterPro" id="IPR011429">
    <property type="entry name" value="Cyt_c_Planctomycete-type"/>
</dbReference>
<dbReference type="GO" id="GO:0046872">
    <property type="term" value="F:metal ion binding"/>
    <property type="evidence" value="ECO:0007669"/>
    <property type="project" value="UniProtKB-KW"/>
</dbReference>
<protein>
    <recommendedName>
        <fullName evidence="4">Cytochrome c domain-containing protein</fullName>
    </recommendedName>
</protein>
<reference evidence="5 6" key="1">
    <citation type="submission" date="2020-08" db="EMBL/GenBank/DDBJ databases">
        <title>Genomic Encyclopedia of Type Strains, Phase IV (KMG-IV): sequencing the most valuable type-strain genomes for metagenomic binning, comparative biology and taxonomic classification.</title>
        <authorList>
            <person name="Goeker M."/>
        </authorList>
    </citation>
    <scope>NUCLEOTIDE SEQUENCE [LARGE SCALE GENOMIC DNA]</scope>
    <source>
        <strain evidence="5 6">DSM 12252</strain>
    </source>
</reference>
<dbReference type="GO" id="GO:0020037">
    <property type="term" value="F:heme binding"/>
    <property type="evidence" value="ECO:0007669"/>
    <property type="project" value="InterPro"/>
</dbReference>
<dbReference type="InterPro" id="IPR011444">
    <property type="entry name" value="DUF1549"/>
</dbReference>
<dbReference type="Pfam" id="PF07635">
    <property type="entry name" value="PSCyt1"/>
    <property type="match status" value="1"/>
</dbReference>
<name>A0A7W8DK97_9BACT</name>
<dbReference type="RefSeq" id="WP_184339567.1">
    <property type="nucleotide sequence ID" value="NZ_JACHIG010000004.1"/>
</dbReference>
<accession>A0A7W8DK97</accession>
<dbReference type="GO" id="GO:0009055">
    <property type="term" value="F:electron transfer activity"/>
    <property type="evidence" value="ECO:0007669"/>
    <property type="project" value="InterPro"/>
</dbReference>
<evidence type="ECO:0000256" key="2">
    <source>
        <dbReference type="ARBA" id="ARBA00023004"/>
    </source>
</evidence>
<keyword evidence="2 3" id="KW-0408">Iron</keyword>
<dbReference type="PANTHER" id="PTHR35889">
    <property type="entry name" value="CYCLOINULO-OLIGOSACCHARIDE FRUCTANOTRANSFERASE-RELATED"/>
    <property type="match status" value="1"/>
</dbReference>
<dbReference type="AlphaFoldDB" id="A0A7W8DK97"/>
<dbReference type="InterPro" id="IPR022655">
    <property type="entry name" value="DUF1553"/>
</dbReference>
<evidence type="ECO:0000313" key="6">
    <source>
        <dbReference type="Proteomes" id="UP000590740"/>
    </source>
</evidence>
<dbReference type="InterPro" id="IPR009056">
    <property type="entry name" value="Cyt_c-like_dom"/>
</dbReference>
<dbReference type="PROSITE" id="PS51007">
    <property type="entry name" value="CYTC"/>
    <property type="match status" value="1"/>
</dbReference>
<dbReference type="Proteomes" id="UP000590740">
    <property type="component" value="Unassembled WGS sequence"/>
</dbReference>
<feature type="domain" description="Cytochrome c" evidence="4">
    <location>
        <begin position="50"/>
        <end position="173"/>
    </location>
</feature>
<evidence type="ECO:0000313" key="5">
    <source>
        <dbReference type="EMBL" id="MBB5032646.1"/>
    </source>
</evidence>
<keyword evidence="6" id="KW-1185">Reference proteome</keyword>
<comment type="caution">
    <text evidence="5">The sequence shown here is derived from an EMBL/GenBank/DDBJ whole genome shotgun (WGS) entry which is preliminary data.</text>
</comment>
<sequence length="1102" mass="120875">MSAPPHSSSIFMPPALALFVMLHVCGLGHAAGKARPAAKAAGDEAAASAPEAKQTENVFAQKIGPLLERRCFECHSHAHKIKGGLALDSRSGWEKGGESGPAVVPGRPEASLLIQAVSHVEKDLKMPPKLRLPQAEIELLKDWVREGAPDPRSAGADAGAELKTADAWEAEFQKRLDWWSLKPMRHSTPPRVQDAAWAREPVDCFIKAGLEKAGLSPAPPADEATLRRRLALVLTGLPPVAAATGGRGVASAAPSVEQRMEAWVDALLASPRFGEHLARHWMDVVRYTDTYGYEWDNPAKGAYEYRDYLIRAFNDDTGYDQMVREQLAGDLLKQPRIHAAADTNESLIGPMFYHMGEHRHGSSLMFNGIHQEMVNNKIDAFSKAFLATTVACARCHDHKLEAVAQRDYYALAALFTQPRWTTRVVDAPGRNEAAVSRLKELRRGIRKELASLWGGQPPLEAAGLQAWAGTHGEALKGPGPGSALAAAAVVPAEFAKRAAEWRKLNAAAVKARADYTPARLDEWVFEGDGLVHGRTEEGTPLVALEGPGVVARLLPAGWHTHALSSRLPGSLRMPPEHRVPGTHVSLRVAGGEFGGHLVVDDHAFQNETVAFYTNARPEWRTFADAVLKNGAQQVAVEFCTAPLNPNFPPRTGLAKGMKNHDLGYDKRSWISITEIVTHDRAAAPPDAQEVFSGLYGEEGAAAAAPPAEVWARAAAWMNAAVRRWGRNETHSGDCELLDWMLQQGLLRNEAAPGSRLAELVAEYRRVEGGIPFPRSVVSMDERHAPAVKYPLNVRGNVDATGELIAPGSLRMLGAGTRKVADRLALAESLLQPEHPLTARVYVNRVWQWVFGTGLVATPDDFGRLGERPMHPELLDWLAREFIREGWSTKKLVRRLVLSQTFRQSGTSTEAARERDPANRLLSYMPTRRLEAEGIRDALLAVAGRLEPQLYGRPVAPYRTAEDDKKRLFSGPLDGGGRRSVYLQMSIMDPPRFLTGFNLPDLKLPTGRRDVTNVPAQALILLNDPLVHEMAQRWGRQVAERGTAEDIQARVRHMFEQALAREPATVETERWCTALAGLGGDTPEGWAALAHALFNTKEFIYYR</sequence>
<evidence type="ECO:0000259" key="4">
    <source>
        <dbReference type="PROSITE" id="PS51007"/>
    </source>
</evidence>
<dbReference type="Pfam" id="PF07583">
    <property type="entry name" value="PSCyt2"/>
    <property type="match status" value="1"/>
</dbReference>
<proteinExistence type="predicted"/>
<organism evidence="5 6">
    <name type="scientific">Prosthecobacter vanneervenii</name>
    <dbReference type="NCBI Taxonomy" id="48466"/>
    <lineage>
        <taxon>Bacteria</taxon>
        <taxon>Pseudomonadati</taxon>
        <taxon>Verrucomicrobiota</taxon>
        <taxon>Verrucomicrobiia</taxon>
        <taxon>Verrucomicrobiales</taxon>
        <taxon>Verrucomicrobiaceae</taxon>
        <taxon>Prosthecobacter</taxon>
    </lineage>
</organism>
<keyword evidence="1 3" id="KW-0479">Metal-binding</keyword>
<evidence type="ECO:0000256" key="1">
    <source>
        <dbReference type="ARBA" id="ARBA00022723"/>
    </source>
</evidence>
<dbReference type="Pfam" id="PF07587">
    <property type="entry name" value="PSD1"/>
    <property type="match status" value="1"/>
</dbReference>
<dbReference type="PANTHER" id="PTHR35889:SF3">
    <property type="entry name" value="F-BOX DOMAIN-CONTAINING PROTEIN"/>
    <property type="match status" value="1"/>
</dbReference>
<keyword evidence="3" id="KW-0349">Heme</keyword>
<gene>
    <name evidence="5" type="ORF">HNQ65_002228</name>
</gene>
<evidence type="ECO:0000256" key="3">
    <source>
        <dbReference type="PROSITE-ProRule" id="PRU00433"/>
    </source>
</evidence>
<dbReference type="EMBL" id="JACHIG010000004">
    <property type="protein sequence ID" value="MBB5032646.1"/>
    <property type="molecule type" value="Genomic_DNA"/>
</dbReference>